<evidence type="ECO:0000256" key="4">
    <source>
        <dbReference type="ARBA" id="ARBA00022958"/>
    </source>
</evidence>
<dbReference type="InterPro" id="IPR031168">
    <property type="entry name" value="G_TrmE"/>
</dbReference>
<dbReference type="NCBIfam" id="TIGR00450">
    <property type="entry name" value="mnmE_trmE_thdF"/>
    <property type="match status" value="1"/>
</dbReference>
<dbReference type="EC" id="3.6.-.-" evidence="6"/>
<dbReference type="Gene3D" id="3.30.1360.120">
    <property type="entry name" value="Probable tRNA modification gtpase trme, domain 1"/>
    <property type="match status" value="1"/>
</dbReference>
<dbReference type="PRINTS" id="PR00326">
    <property type="entry name" value="GTP1OBG"/>
</dbReference>
<dbReference type="Pfam" id="PF10396">
    <property type="entry name" value="TrmE_N"/>
    <property type="match status" value="1"/>
</dbReference>
<keyword evidence="6" id="KW-0963">Cytoplasm</keyword>
<dbReference type="InterPro" id="IPR005225">
    <property type="entry name" value="Small_GTP-bd"/>
</dbReference>
<reference evidence="9 10" key="1">
    <citation type="submission" date="2021-05" db="EMBL/GenBank/DDBJ databases">
        <title>The draft genome of Geobacter luticola JCM 17780.</title>
        <authorList>
            <person name="Xu Z."/>
            <person name="Masuda Y."/>
            <person name="Itoh H."/>
            <person name="Senoo K."/>
        </authorList>
    </citation>
    <scope>NUCLEOTIDE SEQUENCE [LARGE SCALE GENOMIC DNA]</scope>
    <source>
        <strain evidence="9 10">JCM 17780</strain>
    </source>
</reference>
<keyword evidence="6" id="KW-0460">Magnesium</keyword>
<dbReference type="InterPro" id="IPR027417">
    <property type="entry name" value="P-loop_NTPase"/>
</dbReference>
<evidence type="ECO:0000256" key="6">
    <source>
        <dbReference type="HAMAP-Rule" id="MF_00379"/>
    </source>
</evidence>
<sequence length="456" mass="49832">MYIKDTIAAISTPVGEGGIGIIRVSGDAAPQVATRLFRGTTDGGLQSHRFYYGELVEPGKGNVIDEVMLVLMRAPRSYTREDVLEIHCHGGSLVVQKVLDLVLMQGARLADPGEFTRRAFLNGRIDLIQAEAVIEVIRSKTETALALAQHQREGLLSQRIGLIKDEVVHALALLEAYIDFPEEDIPPADYDEIARRTESAASGIEALLAGFREGRVLREGVAVLLAGKPNVGKSSLLNTLLREKRAIVTAIPGTTRDIIEEVINIRGLPVRLLDTAGIRESVDLVEQEGVRRTLEKIPQADLVLFMVDVSRPFDSEDELLLDNLAGSRFILVKSKCDLPAVMELPSLLLDAPSVTISTLTGDGVDQLRQVVHDTFLRDGAVDSREYVAISHARQRDALVKGLEALDRFSRNLALAVTAEILAIDLRDALRAVGEVTGETTPDDILDLIFQRFCIGK</sequence>
<dbReference type="InterPro" id="IPR027368">
    <property type="entry name" value="MnmE_dom2"/>
</dbReference>
<feature type="binding site" evidence="6">
    <location>
        <position position="456"/>
    </location>
    <ligand>
        <name>(6S)-5-formyl-5,6,7,8-tetrahydrofolate</name>
        <dbReference type="ChEBI" id="CHEBI:57457"/>
    </ligand>
</feature>
<keyword evidence="3 6" id="KW-0547">Nucleotide-binding</keyword>
<dbReference type="InterPro" id="IPR004520">
    <property type="entry name" value="GTPase_MnmE"/>
</dbReference>
<keyword evidence="6" id="KW-0479">Metal-binding</keyword>
<feature type="binding site" evidence="6">
    <location>
        <position position="230"/>
    </location>
    <ligand>
        <name>K(+)</name>
        <dbReference type="ChEBI" id="CHEBI:29103"/>
    </ligand>
</feature>
<evidence type="ECO:0000256" key="3">
    <source>
        <dbReference type="ARBA" id="ARBA00022741"/>
    </source>
</evidence>
<comment type="cofactor">
    <cofactor evidence="6">
        <name>K(+)</name>
        <dbReference type="ChEBI" id="CHEBI:29103"/>
    </cofactor>
    <text evidence="6">Binds 1 potassium ion per subunit.</text>
</comment>
<evidence type="ECO:0000256" key="5">
    <source>
        <dbReference type="ARBA" id="ARBA00023134"/>
    </source>
</evidence>
<dbReference type="GO" id="GO:0016787">
    <property type="term" value="F:hydrolase activity"/>
    <property type="evidence" value="ECO:0007669"/>
    <property type="project" value="UniProtKB-KW"/>
</dbReference>
<evidence type="ECO:0000256" key="2">
    <source>
        <dbReference type="ARBA" id="ARBA00022694"/>
    </source>
</evidence>
<gene>
    <name evidence="6 9" type="primary">mnmE</name>
    <name evidence="6" type="synonym">trmE</name>
    <name evidence="9" type="ORF">KI810_01785</name>
</gene>
<proteinExistence type="inferred from homology"/>
<feature type="binding site" evidence="6">
    <location>
        <position position="85"/>
    </location>
    <ligand>
        <name>(6S)-5-formyl-5,6,7,8-tetrahydrofolate</name>
        <dbReference type="ChEBI" id="CHEBI:57457"/>
    </ligand>
</feature>
<dbReference type="Proteomes" id="UP000756860">
    <property type="component" value="Unassembled WGS sequence"/>
</dbReference>
<feature type="binding site" evidence="6">
    <location>
        <begin position="249"/>
        <end position="255"/>
    </location>
    <ligand>
        <name>GTP</name>
        <dbReference type="ChEBI" id="CHEBI:37565"/>
    </ligand>
</feature>
<protein>
    <recommendedName>
        <fullName evidence="6">tRNA modification GTPase MnmE</fullName>
        <ecNumber evidence="6">3.6.-.-</ecNumber>
    </recommendedName>
</protein>
<dbReference type="SUPFAM" id="SSF52540">
    <property type="entry name" value="P-loop containing nucleoside triphosphate hydrolases"/>
    <property type="match status" value="1"/>
</dbReference>
<keyword evidence="6 9" id="KW-0378">Hydrolase</keyword>
<dbReference type="PANTHER" id="PTHR42714:SF2">
    <property type="entry name" value="TRNA MODIFICATION GTPASE GTPBP3, MITOCHONDRIAL"/>
    <property type="match status" value="1"/>
</dbReference>
<dbReference type="InterPro" id="IPR006073">
    <property type="entry name" value="GTP-bd"/>
</dbReference>
<name>A0ABS5S8S3_9BACT</name>
<dbReference type="PANTHER" id="PTHR42714">
    <property type="entry name" value="TRNA MODIFICATION GTPASE GTPBP3"/>
    <property type="match status" value="1"/>
</dbReference>
<dbReference type="InterPro" id="IPR027266">
    <property type="entry name" value="TrmE/GcvT-like"/>
</dbReference>
<feature type="binding site" evidence="6">
    <location>
        <position position="23"/>
    </location>
    <ligand>
        <name>(6S)-5-formyl-5,6,7,8-tetrahydrofolate</name>
        <dbReference type="ChEBI" id="CHEBI:57457"/>
    </ligand>
</feature>
<keyword evidence="2 6" id="KW-0819">tRNA processing</keyword>
<dbReference type="Gene3D" id="3.40.50.300">
    <property type="entry name" value="P-loop containing nucleotide triphosphate hydrolases"/>
    <property type="match status" value="1"/>
</dbReference>
<comment type="caution">
    <text evidence="9">The sequence shown here is derived from an EMBL/GenBank/DDBJ whole genome shotgun (WGS) entry which is preliminary data.</text>
</comment>
<dbReference type="RefSeq" id="WP_214173771.1">
    <property type="nucleotide sequence ID" value="NZ_JAHCVK010000001.1"/>
</dbReference>
<dbReference type="Pfam" id="PF01926">
    <property type="entry name" value="MMR_HSR1"/>
    <property type="match status" value="1"/>
</dbReference>
<dbReference type="InterPro" id="IPR025867">
    <property type="entry name" value="MnmE_helical"/>
</dbReference>
<feature type="binding site" evidence="6">
    <location>
        <begin position="230"/>
        <end position="235"/>
    </location>
    <ligand>
        <name>GTP</name>
        <dbReference type="ChEBI" id="CHEBI:37565"/>
    </ligand>
</feature>
<feature type="binding site" evidence="6">
    <location>
        <position position="234"/>
    </location>
    <ligand>
        <name>Mg(2+)</name>
        <dbReference type="ChEBI" id="CHEBI:18420"/>
    </ligand>
</feature>
<keyword evidence="10" id="KW-1185">Reference proteome</keyword>
<comment type="similarity">
    <text evidence="1 6 7">Belongs to the TRAFAC class TrmE-Era-EngA-EngB-Septin-like GTPase superfamily. TrmE GTPase family.</text>
</comment>
<feature type="binding site" evidence="6">
    <location>
        <position position="251"/>
    </location>
    <ligand>
        <name>K(+)</name>
        <dbReference type="ChEBI" id="CHEBI:29103"/>
    </ligand>
</feature>
<evidence type="ECO:0000313" key="9">
    <source>
        <dbReference type="EMBL" id="MBT0651776.1"/>
    </source>
</evidence>
<dbReference type="Pfam" id="PF12631">
    <property type="entry name" value="MnmE_helical"/>
    <property type="match status" value="1"/>
</dbReference>
<feature type="binding site" evidence="6">
    <location>
        <begin position="274"/>
        <end position="277"/>
    </location>
    <ligand>
        <name>GTP</name>
        <dbReference type="ChEBI" id="CHEBI:37565"/>
    </ligand>
</feature>
<comment type="subcellular location">
    <subcellularLocation>
        <location evidence="6">Cytoplasm</location>
    </subcellularLocation>
</comment>
<dbReference type="CDD" id="cd14858">
    <property type="entry name" value="TrmE_N"/>
    <property type="match status" value="1"/>
</dbReference>
<accession>A0ABS5S8S3</accession>
<feature type="binding site" evidence="6">
    <location>
        <position position="254"/>
    </location>
    <ligand>
        <name>K(+)</name>
        <dbReference type="ChEBI" id="CHEBI:29103"/>
    </ligand>
</feature>
<dbReference type="PROSITE" id="PS51709">
    <property type="entry name" value="G_TRME"/>
    <property type="match status" value="1"/>
</dbReference>
<feature type="domain" description="TrmE-type G" evidence="8">
    <location>
        <begin position="220"/>
        <end position="376"/>
    </location>
</feature>
<evidence type="ECO:0000256" key="1">
    <source>
        <dbReference type="ARBA" id="ARBA00011043"/>
    </source>
</evidence>
<dbReference type="InterPro" id="IPR018948">
    <property type="entry name" value="GTP-bd_TrmE_N"/>
</dbReference>
<dbReference type="NCBIfam" id="NF003661">
    <property type="entry name" value="PRK05291.1-3"/>
    <property type="match status" value="1"/>
</dbReference>
<comment type="function">
    <text evidence="6">Exhibits a very high intrinsic GTPase hydrolysis rate. Involved in the addition of a carboxymethylaminomethyl (cmnm) group at the wobble position (U34) of certain tRNAs, forming tRNA-cmnm(5)s(2)U34.</text>
</comment>
<dbReference type="HAMAP" id="MF_00379">
    <property type="entry name" value="GTPase_MnmE"/>
    <property type="match status" value="1"/>
</dbReference>
<keyword evidence="4 6" id="KW-0630">Potassium</keyword>
<organism evidence="9 10">
    <name type="scientific">Geomobilimonas luticola</name>
    <dbReference type="NCBI Taxonomy" id="1114878"/>
    <lineage>
        <taxon>Bacteria</taxon>
        <taxon>Pseudomonadati</taxon>
        <taxon>Thermodesulfobacteriota</taxon>
        <taxon>Desulfuromonadia</taxon>
        <taxon>Geobacterales</taxon>
        <taxon>Geobacteraceae</taxon>
        <taxon>Geomobilimonas</taxon>
    </lineage>
</organism>
<keyword evidence="5 6" id="KW-0342">GTP-binding</keyword>
<feature type="binding site" evidence="6">
    <location>
        <position position="255"/>
    </location>
    <ligand>
        <name>Mg(2+)</name>
        <dbReference type="ChEBI" id="CHEBI:18420"/>
    </ligand>
</feature>
<evidence type="ECO:0000259" key="8">
    <source>
        <dbReference type="PROSITE" id="PS51709"/>
    </source>
</evidence>
<dbReference type="NCBIfam" id="TIGR00231">
    <property type="entry name" value="small_GTP"/>
    <property type="match status" value="1"/>
</dbReference>
<evidence type="ECO:0000256" key="7">
    <source>
        <dbReference type="RuleBase" id="RU003313"/>
    </source>
</evidence>
<dbReference type="Gene3D" id="1.20.120.430">
    <property type="entry name" value="tRNA modification GTPase MnmE domain 2"/>
    <property type="match status" value="1"/>
</dbReference>
<comment type="caution">
    <text evidence="6">Lacks conserved residue(s) required for the propagation of feature annotation.</text>
</comment>
<dbReference type="EMBL" id="JAHCVK010000001">
    <property type="protein sequence ID" value="MBT0651776.1"/>
    <property type="molecule type" value="Genomic_DNA"/>
</dbReference>
<dbReference type="CDD" id="cd04164">
    <property type="entry name" value="trmE"/>
    <property type="match status" value="1"/>
</dbReference>
<feature type="binding site" evidence="6">
    <location>
        <position position="124"/>
    </location>
    <ligand>
        <name>(6S)-5-formyl-5,6,7,8-tetrahydrofolate</name>
        <dbReference type="ChEBI" id="CHEBI:57457"/>
    </ligand>
</feature>
<evidence type="ECO:0000313" key="10">
    <source>
        <dbReference type="Proteomes" id="UP000756860"/>
    </source>
</evidence>
<comment type="subunit">
    <text evidence="6">Homodimer. Heterotetramer of two MnmE and two MnmG subunits.</text>
</comment>
<feature type="binding site" evidence="6">
    <location>
        <position position="249"/>
    </location>
    <ligand>
        <name>K(+)</name>
        <dbReference type="ChEBI" id="CHEBI:29103"/>
    </ligand>
</feature>